<dbReference type="RefSeq" id="WP_380908751.1">
    <property type="nucleotide sequence ID" value="NZ_JBHTLS010000009.1"/>
</dbReference>
<gene>
    <name evidence="1" type="ORF">ACFQ24_02150</name>
</gene>
<accession>A0ABW3NTV9</accession>
<evidence type="ECO:0000313" key="1">
    <source>
        <dbReference type="EMBL" id="MFD1103721.1"/>
    </source>
</evidence>
<evidence type="ECO:0000313" key="2">
    <source>
        <dbReference type="Proteomes" id="UP001597203"/>
    </source>
</evidence>
<comment type="caution">
    <text evidence="1">The sequence shown here is derived from an EMBL/GenBank/DDBJ whole genome shotgun (WGS) entry which is preliminary data.</text>
</comment>
<name>A0ABW3NTV9_9SPHN</name>
<reference evidence="2" key="1">
    <citation type="journal article" date="2019" name="Int. J. Syst. Evol. Microbiol.">
        <title>The Global Catalogue of Microorganisms (GCM) 10K type strain sequencing project: providing services to taxonomists for standard genome sequencing and annotation.</title>
        <authorList>
            <consortium name="The Broad Institute Genomics Platform"/>
            <consortium name="The Broad Institute Genome Sequencing Center for Infectious Disease"/>
            <person name="Wu L."/>
            <person name="Ma J."/>
        </authorList>
    </citation>
    <scope>NUCLEOTIDE SEQUENCE [LARGE SCALE GENOMIC DNA]</scope>
    <source>
        <strain evidence="2">CCUG 54329</strain>
    </source>
</reference>
<dbReference type="Proteomes" id="UP001597203">
    <property type="component" value="Unassembled WGS sequence"/>
</dbReference>
<dbReference type="EMBL" id="JBHTLS010000009">
    <property type="protein sequence ID" value="MFD1103721.1"/>
    <property type="molecule type" value="Genomic_DNA"/>
</dbReference>
<keyword evidence="2" id="KW-1185">Reference proteome</keyword>
<organism evidence="1 2">
    <name type="scientific">Sphingobium olei</name>
    <dbReference type="NCBI Taxonomy" id="420955"/>
    <lineage>
        <taxon>Bacteria</taxon>
        <taxon>Pseudomonadati</taxon>
        <taxon>Pseudomonadota</taxon>
        <taxon>Alphaproteobacteria</taxon>
        <taxon>Sphingomonadales</taxon>
        <taxon>Sphingomonadaceae</taxon>
        <taxon>Sphingobium</taxon>
    </lineage>
</organism>
<protein>
    <submittedName>
        <fullName evidence="1">Uncharacterized protein</fullName>
    </submittedName>
</protein>
<proteinExistence type="predicted"/>
<sequence length="196" mass="21199">MSILLPAKPAIRRMRPMVVSFGSTLTPFLGGPTQRILRLGTRFAMRVTMPPMRAEVGRQWTSALARGTEAGVLMPIVQDIDVGNPGAPLASAAVTAGMLLPIKGLTPGYAAKDGQFLSIVHNGRRYLHIFAADQVANGSGVLNALIWPMIRTGLSVNDVIEIAQPKIEGGLDEAFEWDVLTEPWIQLPDFTIREDA</sequence>